<evidence type="ECO:0000256" key="1">
    <source>
        <dbReference type="ARBA" id="ARBA00004177"/>
    </source>
</evidence>
<dbReference type="GO" id="GO:0051959">
    <property type="term" value="F:dynein light intermediate chain binding"/>
    <property type="evidence" value="ECO:0007669"/>
    <property type="project" value="TreeGrafter"/>
</dbReference>
<evidence type="ECO:0000256" key="11">
    <source>
        <dbReference type="ARBA" id="ARBA00023212"/>
    </source>
</evidence>
<evidence type="ECO:0000256" key="7">
    <source>
        <dbReference type="ARBA" id="ARBA00022583"/>
    </source>
</evidence>
<evidence type="ECO:0000256" key="5">
    <source>
        <dbReference type="ARBA" id="ARBA00018971"/>
    </source>
</evidence>
<dbReference type="GO" id="GO:0005813">
    <property type="term" value="C:centrosome"/>
    <property type="evidence" value="ECO:0007669"/>
    <property type="project" value="TreeGrafter"/>
</dbReference>
<dbReference type="FunFam" id="1.10.418.10:FF:000024">
    <property type="entry name" value="Hook homolog 3 (Drosophila)"/>
    <property type="match status" value="1"/>
</dbReference>
<dbReference type="Gene3D" id="1.10.418.10">
    <property type="entry name" value="Calponin-like domain"/>
    <property type="match status" value="1"/>
</dbReference>
<dbReference type="PROSITE" id="PS50021">
    <property type="entry name" value="CH"/>
    <property type="match status" value="1"/>
</dbReference>
<keyword evidence="8" id="KW-0493">Microtubule</keyword>
<dbReference type="InterPro" id="IPR001715">
    <property type="entry name" value="CH_dom"/>
</dbReference>
<organism evidence="14">
    <name type="scientific">Xenopsylla cheopis</name>
    <name type="common">Oriental rat flea</name>
    <name type="synonym">Pulex cheopis</name>
    <dbReference type="NCBI Taxonomy" id="163159"/>
    <lineage>
        <taxon>Eukaryota</taxon>
        <taxon>Metazoa</taxon>
        <taxon>Ecdysozoa</taxon>
        <taxon>Arthropoda</taxon>
        <taxon>Hexapoda</taxon>
        <taxon>Insecta</taxon>
        <taxon>Pterygota</taxon>
        <taxon>Neoptera</taxon>
        <taxon>Endopterygota</taxon>
        <taxon>Siphonaptera</taxon>
        <taxon>Pulicidae</taxon>
        <taxon>Xenopsyllinae</taxon>
        <taxon>Xenopsylla</taxon>
    </lineage>
</organism>
<evidence type="ECO:0000256" key="10">
    <source>
        <dbReference type="ARBA" id="ARBA00023054"/>
    </source>
</evidence>
<sequence length="653" mass="75386">MDEKYISLLTWFKLLETPAPHSSLSDLSDGVAMSQVLTQFDPVYFSPSWCAKIKNNVENNWRLKVSNLKKIIERVTDYCSEVLNLNLQDYEKPDPFKIAEGGSLEELGRLLQLILGCAVNCERKQTYITQIMGLEEACQRNIMCAIQELDAISPMRTKGSKSSMNEFDLSNNRIGTLIEERDILAQRCHDLDRQVSCLTNEKLSLVNELQKLNNQYKYPEQTTLDADGQSLGPVVEGSTRYNEMRRQLDIYREELFKSETQREDLKLKTEQQEKELSTYKNKMEELQSGAMEISRLKDEVDALRETNELLKSYEGTVQSYKKKLEDHADLRRQLKILEDKNIEYMQQNIQLDDAVKKQSALKAQIEVYKKQLAEANGKLDAEIIRSDQLEFEKMALNTKVNALQRERDTLLSERDFLKETCEELQCESSVKTDGVNTMSKELISPALKARLEQLEADNKMLRERESDLVGMQVLLDEANMRIDQLRSQLREANQRNLKMSSLVNENPGDTNLKLKESNAIDDPKGQRSEDSISQINSYRQKISSLQDALAQKDAEIVGSEEKYRRCIEKAKEVIRSMDPRNVNYSLNSNINTAKMSSVEMEARIVVSAFHRLGLVCHREALDQRFAQISQNQSFLSRQRQAIYRKPMENYRNK</sequence>
<reference evidence="14" key="1">
    <citation type="submission" date="2020-03" db="EMBL/GenBank/DDBJ databases">
        <title>Transcriptomic Profiling of the Digestive Tract of the Rat Flea, Xenopsylla cheopis, Following Blood Feeding and Infection with Yersinia pestis.</title>
        <authorList>
            <person name="Bland D.M."/>
            <person name="Martens C.A."/>
            <person name="Virtaneva K."/>
            <person name="Kanakabandi K."/>
            <person name="Long D."/>
            <person name="Rosenke R."/>
            <person name="Saturday G.A."/>
            <person name="Hoyt F.H."/>
            <person name="Bruno D.P."/>
            <person name="Ribeiro J.M.C."/>
            <person name="Hinnebusch J."/>
        </authorList>
    </citation>
    <scope>NUCLEOTIDE SEQUENCE</scope>
</reference>
<feature type="compositionally biased region" description="Basic and acidic residues" evidence="12">
    <location>
        <begin position="512"/>
        <end position="530"/>
    </location>
</feature>
<dbReference type="SUPFAM" id="SSF116907">
    <property type="entry name" value="Hook domain"/>
    <property type="match status" value="1"/>
</dbReference>
<keyword evidence="6" id="KW-0963">Cytoplasm</keyword>
<evidence type="ECO:0000256" key="12">
    <source>
        <dbReference type="SAM" id="MobiDB-lite"/>
    </source>
</evidence>
<evidence type="ECO:0000313" key="14">
    <source>
        <dbReference type="EMBL" id="NOV46701.1"/>
    </source>
</evidence>
<evidence type="ECO:0000256" key="9">
    <source>
        <dbReference type="ARBA" id="ARBA00022753"/>
    </source>
</evidence>
<evidence type="ECO:0000259" key="13">
    <source>
        <dbReference type="PROSITE" id="PS50021"/>
    </source>
</evidence>
<dbReference type="PANTHER" id="PTHR18947">
    <property type="entry name" value="HOOK PROTEINS"/>
    <property type="match status" value="1"/>
</dbReference>
<dbReference type="GO" id="GO:0005768">
    <property type="term" value="C:endosome"/>
    <property type="evidence" value="ECO:0007669"/>
    <property type="project" value="UniProtKB-SubCell"/>
</dbReference>
<protein>
    <recommendedName>
        <fullName evidence="5">Protein hook</fullName>
    </recommendedName>
</protein>
<feature type="region of interest" description="Disordered" evidence="12">
    <location>
        <begin position="501"/>
        <end position="530"/>
    </location>
</feature>
<comment type="subunit">
    <text evidence="4">Homodimer. Interacts with microtubules via its N-terminus.</text>
</comment>
<accession>A0A6M2DNL9</accession>
<feature type="domain" description="Calponin-homology (CH)" evidence="13">
    <location>
        <begin position="2"/>
        <end position="118"/>
    </location>
</feature>
<comment type="similarity">
    <text evidence="3">Belongs to the hook family.</text>
</comment>
<name>A0A6M2DNL9_XENCH</name>
<keyword evidence="11" id="KW-0206">Cytoskeleton</keyword>
<dbReference type="InterPro" id="IPR008636">
    <property type="entry name" value="Hook_C"/>
</dbReference>
<dbReference type="Pfam" id="PF19047">
    <property type="entry name" value="HOOK_N"/>
    <property type="match status" value="1"/>
</dbReference>
<dbReference type="GO" id="GO:0005874">
    <property type="term" value="C:microtubule"/>
    <property type="evidence" value="ECO:0007669"/>
    <property type="project" value="UniProtKB-KW"/>
</dbReference>
<evidence type="ECO:0000256" key="2">
    <source>
        <dbReference type="ARBA" id="ARBA00004245"/>
    </source>
</evidence>
<dbReference type="InterPro" id="IPR043936">
    <property type="entry name" value="HOOK_N"/>
</dbReference>
<dbReference type="CDD" id="cd22222">
    <property type="entry name" value="HkD_Hook"/>
    <property type="match status" value="1"/>
</dbReference>
<dbReference type="Pfam" id="PF05622">
    <property type="entry name" value="HOOK"/>
    <property type="match status" value="1"/>
</dbReference>
<dbReference type="AlphaFoldDB" id="A0A6M2DNL9"/>
<keyword evidence="9" id="KW-0967">Endosome</keyword>
<proteinExistence type="inferred from homology"/>
<dbReference type="InterPro" id="IPR036872">
    <property type="entry name" value="CH_dom_sf"/>
</dbReference>
<evidence type="ECO:0000256" key="4">
    <source>
        <dbReference type="ARBA" id="ARBA00011241"/>
    </source>
</evidence>
<dbReference type="PANTHER" id="PTHR18947:SF39">
    <property type="entry name" value="PROTEIN HOOK"/>
    <property type="match status" value="1"/>
</dbReference>
<comment type="subcellular location">
    <subcellularLocation>
        <location evidence="2">Cytoplasm</location>
        <location evidence="2">Cytoskeleton</location>
    </subcellularLocation>
    <subcellularLocation>
        <location evidence="1">Endosome</location>
    </subcellularLocation>
</comment>
<dbReference type="GO" id="GO:0008017">
    <property type="term" value="F:microtubule binding"/>
    <property type="evidence" value="ECO:0007669"/>
    <property type="project" value="InterPro"/>
</dbReference>
<evidence type="ECO:0000256" key="3">
    <source>
        <dbReference type="ARBA" id="ARBA00006946"/>
    </source>
</evidence>
<keyword evidence="10" id="KW-0175">Coiled coil</keyword>
<evidence type="ECO:0000256" key="6">
    <source>
        <dbReference type="ARBA" id="ARBA00022490"/>
    </source>
</evidence>
<dbReference type="GO" id="GO:0006897">
    <property type="term" value="P:endocytosis"/>
    <property type="evidence" value="ECO:0007669"/>
    <property type="project" value="UniProtKB-KW"/>
</dbReference>
<dbReference type="EMBL" id="GIIL01002975">
    <property type="protein sequence ID" value="NOV46701.1"/>
    <property type="molecule type" value="Transcribed_RNA"/>
</dbReference>
<dbReference type="GO" id="GO:0031122">
    <property type="term" value="P:cytoplasmic microtubule organization"/>
    <property type="evidence" value="ECO:0007669"/>
    <property type="project" value="InterPro"/>
</dbReference>
<dbReference type="GO" id="GO:0030705">
    <property type="term" value="P:cytoskeleton-dependent intracellular transport"/>
    <property type="evidence" value="ECO:0007669"/>
    <property type="project" value="InterPro"/>
</dbReference>
<evidence type="ECO:0000256" key="8">
    <source>
        <dbReference type="ARBA" id="ARBA00022701"/>
    </source>
</evidence>
<keyword evidence="7" id="KW-0254">Endocytosis</keyword>